<evidence type="ECO:0000256" key="7">
    <source>
        <dbReference type="SAM" id="MobiDB-lite"/>
    </source>
</evidence>
<dbReference type="GO" id="GO:0000981">
    <property type="term" value="F:DNA-binding transcription factor activity, RNA polymerase II-specific"/>
    <property type="evidence" value="ECO:0007669"/>
    <property type="project" value="TreeGrafter"/>
</dbReference>
<dbReference type="AlphaFoldDB" id="A0AA40LFD1"/>
<dbReference type="GO" id="GO:0000978">
    <property type="term" value="F:RNA polymerase II cis-regulatory region sequence-specific DNA binding"/>
    <property type="evidence" value="ECO:0007669"/>
    <property type="project" value="TreeGrafter"/>
</dbReference>
<dbReference type="InterPro" id="IPR051882">
    <property type="entry name" value="ATF_bZIP_TF"/>
</dbReference>
<keyword evidence="3" id="KW-0805">Transcription regulation</keyword>
<dbReference type="Proteomes" id="UP001177744">
    <property type="component" value="Unassembled WGS sequence"/>
</dbReference>
<feature type="compositionally biased region" description="Polar residues" evidence="7">
    <location>
        <begin position="118"/>
        <end position="139"/>
    </location>
</feature>
<accession>A0AA40LFD1</accession>
<dbReference type="PANTHER" id="PTHR46164">
    <property type="entry name" value="ATF6, ISOFORM C"/>
    <property type="match status" value="1"/>
</dbReference>
<dbReference type="GO" id="GO:0016020">
    <property type="term" value="C:membrane"/>
    <property type="evidence" value="ECO:0007669"/>
    <property type="project" value="UniProtKB-SubCell"/>
</dbReference>
<evidence type="ECO:0000256" key="3">
    <source>
        <dbReference type="ARBA" id="ARBA00023015"/>
    </source>
</evidence>
<name>A0AA40LFD1_CNENI</name>
<comment type="similarity">
    <text evidence="2">Belongs to the bZIP family. ATF subfamily.</text>
</comment>
<feature type="region of interest" description="Disordered" evidence="7">
    <location>
        <begin position="117"/>
        <end position="203"/>
    </location>
</feature>
<keyword evidence="6" id="KW-0539">Nucleus</keyword>
<gene>
    <name evidence="8" type="ORF">QTO34_011725</name>
</gene>
<comment type="subcellular location">
    <subcellularLocation>
        <location evidence="1">Membrane</location>
        <topology evidence="1">Single-pass membrane protein</topology>
    </subcellularLocation>
</comment>
<keyword evidence="4" id="KW-0238">DNA-binding</keyword>
<reference evidence="8" key="1">
    <citation type="submission" date="2023-06" db="EMBL/GenBank/DDBJ databases">
        <title>Reference genome for the Northern bat (Eptesicus nilssonii), a most northern bat species.</title>
        <authorList>
            <person name="Laine V.N."/>
            <person name="Pulliainen A.T."/>
            <person name="Lilley T.M."/>
        </authorList>
    </citation>
    <scope>NUCLEOTIDE SEQUENCE</scope>
    <source>
        <strain evidence="8">BLF_Eptnil</strain>
        <tissue evidence="8">Kidney</tissue>
    </source>
</reference>
<dbReference type="GO" id="GO:0030968">
    <property type="term" value="P:endoplasmic reticulum unfolded protein response"/>
    <property type="evidence" value="ECO:0007669"/>
    <property type="project" value="TreeGrafter"/>
</dbReference>
<evidence type="ECO:0000313" key="9">
    <source>
        <dbReference type="Proteomes" id="UP001177744"/>
    </source>
</evidence>
<evidence type="ECO:0000256" key="5">
    <source>
        <dbReference type="ARBA" id="ARBA00023163"/>
    </source>
</evidence>
<keyword evidence="9" id="KW-1185">Reference proteome</keyword>
<evidence type="ECO:0000256" key="2">
    <source>
        <dbReference type="ARBA" id="ARBA00009050"/>
    </source>
</evidence>
<evidence type="ECO:0000256" key="4">
    <source>
        <dbReference type="ARBA" id="ARBA00023125"/>
    </source>
</evidence>
<evidence type="ECO:0000256" key="6">
    <source>
        <dbReference type="ARBA" id="ARBA00023242"/>
    </source>
</evidence>
<evidence type="ECO:0008006" key="10">
    <source>
        <dbReference type="Google" id="ProtNLM"/>
    </source>
</evidence>
<organism evidence="8 9">
    <name type="scientific">Cnephaeus nilssonii</name>
    <name type="common">Northern bat</name>
    <name type="synonym">Eptesicus nilssonii</name>
    <dbReference type="NCBI Taxonomy" id="3371016"/>
    <lineage>
        <taxon>Eukaryota</taxon>
        <taxon>Metazoa</taxon>
        <taxon>Chordata</taxon>
        <taxon>Craniata</taxon>
        <taxon>Vertebrata</taxon>
        <taxon>Euteleostomi</taxon>
        <taxon>Mammalia</taxon>
        <taxon>Eutheria</taxon>
        <taxon>Laurasiatheria</taxon>
        <taxon>Chiroptera</taxon>
        <taxon>Yangochiroptera</taxon>
        <taxon>Vespertilionidae</taxon>
        <taxon>Cnephaeus</taxon>
    </lineage>
</organism>
<protein>
    <recommendedName>
        <fullName evidence="10">Activating transcription factor 6</fullName>
    </recommendedName>
</protein>
<sequence>MASPFSPGLPPRPDEDWDSALFAELGYFTDTEDLHLGAANEAPGLALLAGFPSHLRPSASLHTMAHLLVLLGPVGGENSFDNLDFDLDLMAWETGIWDINNQFCTVKDLEAEPRLLSPASSSGTVPSPQSVDSCSSTQHVPEELDLSSASQMSPLSLYGEGANGPCSAEPPKDDQPLTGPRSKPENGLTPKKKLQMNSKPSIQPKPLLLPAAPKAQTNACVPAKAIIIQALPTLVPVAKHQPVIRIHPAPTEGQTVVLSQPALVQLQAPGVLPSPQPVLAVSGGAAPLPNHVVSVVPAPVASSPVNGKLSVAKPALQSTVRSVGSDVSFDT</sequence>
<dbReference type="GO" id="GO:0005634">
    <property type="term" value="C:nucleus"/>
    <property type="evidence" value="ECO:0007669"/>
    <property type="project" value="TreeGrafter"/>
</dbReference>
<keyword evidence="5" id="KW-0804">Transcription</keyword>
<evidence type="ECO:0000256" key="1">
    <source>
        <dbReference type="ARBA" id="ARBA00004167"/>
    </source>
</evidence>
<dbReference type="EMBL" id="JAULJE010000022">
    <property type="protein sequence ID" value="KAK1329533.1"/>
    <property type="molecule type" value="Genomic_DNA"/>
</dbReference>
<evidence type="ECO:0000313" key="8">
    <source>
        <dbReference type="EMBL" id="KAK1329533.1"/>
    </source>
</evidence>
<comment type="caution">
    <text evidence="8">The sequence shown here is derived from an EMBL/GenBank/DDBJ whole genome shotgun (WGS) entry which is preliminary data.</text>
</comment>
<proteinExistence type="inferred from homology"/>
<dbReference type="PANTHER" id="PTHR46164:SF1">
    <property type="entry name" value="CYCLIC AMP-DEPENDENT TRANSCRIPTION FACTOR ATF-6 ALPHA"/>
    <property type="match status" value="1"/>
</dbReference>